<dbReference type="AlphaFoldDB" id="A0A438FFK6"/>
<protein>
    <submittedName>
        <fullName evidence="3">Monothiol glutaredoxin-S17</fullName>
    </submittedName>
</protein>
<sequence length="243" mass="26597">MSWSRCGIGFSFIVEEWYSILPWKRSLHPRYGISSIVVGMTTKMKGMQERLQGMFEPHHFDGVVATITTLEGNDLKEIPSVLLVPRDTVGPPSGVLVILARPGFEAGAPLAKVTEPGSSKGSISESIGLSVTLTSRLDSLIDSSPIILFMKGIPTEPRCGLSRKSVEILQQEKVDFMRLDILSDDEVRQELKAHSNCKEAAGENGVLEVNLTLLLVGIKYKGKSVAISPSDVDDTTEERAWIE</sequence>
<dbReference type="PANTHER" id="PTHR10293:SF73">
    <property type="entry name" value="GLUTAREDOXIN-3"/>
    <property type="match status" value="1"/>
</dbReference>
<dbReference type="Pfam" id="PF00462">
    <property type="entry name" value="Glutaredoxin"/>
    <property type="match status" value="1"/>
</dbReference>
<evidence type="ECO:0000256" key="1">
    <source>
        <dbReference type="ARBA" id="ARBA00008983"/>
    </source>
</evidence>
<dbReference type="Proteomes" id="UP000288805">
    <property type="component" value="Unassembled WGS sequence"/>
</dbReference>
<dbReference type="PANTHER" id="PTHR10293">
    <property type="entry name" value="GLUTAREDOXIN FAMILY MEMBER"/>
    <property type="match status" value="1"/>
</dbReference>
<dbReference type="InterPro" id="IPR004480">
    <property type="entry name" value="Monothiol_GRX-rel"/>
</dbReference>
<dbReference type="InterPro" id="IPR002109">
    <property type="entry name" value="Glutaredoxin"/>
</dbReference>
<proteinExistence type="inferred from homology"/>
<evidence type="ECO:0000259" key="2">
    <source>
        <dbReference type="Pfam" id="PF00462"/>
    </source>
</evidence>
<dbReference type="InterPro" id="IPR036249">
    <property type="entry name" value="Thioredoxin-like_sf"/>
</dbReference>
<dbReference type="EMBL" id="QGNW01000926">
    <property type="protein sequence ID" value="RVW58765.1"/>
    <property type="molecule type" value="Genomic_DNA"/>
</dbReference>
<evidence type="ECO:0000313" key="3">
    <source>
        <dbReference type="EMBL" id="RVW58765.1"/>
    </source>
</evidence>
<dbReference type="Gene3D" id="3.40.30.10">
    <property type="entry name" value="Glutaredoxin"/>
    <property type="match status" value="1"/>
</dbReference>
<feature type="domain" description="Glutaredoxin" evidence="2">
    <location>
        <begin position="146"/>
        <end position="196"/>
    </location>
</feature>
<gene>
    <name evidence="3" type="primary">GRXS17_6</name>
    <name evidence="3" type="ORF">CK203_114858</name>
</gene>
<reference evidence="3 4" key="1">
    <citation type="journal article" date="2018" name="PLoS Genet.">
        <title>Population sequencing reveals clonal diversity and ancestral inbreeding in the grapevine cultivar Chardonnay.</title>
        <authorList>
            <person name="Roach M.J."/>
            <person name="Johnson D.L."/>
            <person name="Bohlmann J."/>
            <person name="van Vuuren H.J."/>
            <person name="Jones S.J."/>
            <person name="Pretorius I.S."/>
            <person name="Schmidt S.A."/>
            <person name="Borneman A.R."/>
        </authorList>
    </citation>
    <scope>NUCLEOTIDE SEQUENCE [LARGE SCALE GENOMIC DNA]</scope>
    <source>
        <strain evidence="4">cv. Chardonnay</strain>
        <tissue evidence="3">Leaf</tissue>
    </source>
</reference>
<evidence type="ECO:0000313" key="4">
    <source>
        <dbReference type="Proteomes" id="UP000288805"/>
    </source>
</evidence>
<name>A0A438FFK6_VITVI</name>
<accession>A0A438FFK6</accession>
<comment type="similarity">
    <text evidence="1">Belongs to the glutaredoxin family. CGFS subfamily.</text>
</comment>
<comment type="caution">
    <text evidence="3">The sequence shown here is derived from an EMBL/GenBank/DDBJ whole genome shotgun (WGS) entry which is preliminary data.</text>
</comment>
<dbReference type="PROSITE" id="PS51354">
    <property type="entry name" value="GLUTAREDOXIN_2"/>
    <property type="match status" value="1"/>
</dbReference>
<dbReference type="SUPFAM" id="SSF52833">
    <property type="entry name" value="Thioredoxin-like"/>
    <property type="match status" value="1"/>
</dbReference>
<organism evidence="3 4">
    <name type="scientific">Vitis vinifera</name>
    <name type="common">Grape</name>
    <dbReference type="NCBI Taxonomy" id="29760"/>
    <lineage>
        <taxon>Eukaryota</taxon>
        <taxon>Viridiplantae</taxon>
        <taxon>Streptophyta</taxon>
        <taxon>Embryophyta</taxon>
        <taxon>Tracheophyta</taxon>
        <taxon>Spermatophyta</taxon>
        <taxon>Magnoliopsida</taxon>
        <taxon>eudicotyledons</taxon>
        <taxon>Gunneridae</taxon>
        <taxon>Pentapetalae</taxon>
        <taxon>rosids</taxon>
        <taxon>Vitales</taxon>
        <taxon>Vitaceae</taxon>
        <taxon>Viteae</taxon>
        <taxon>Vitis</taxon>
    </lineage>
</organism>